<keyword evidence="5" id="KW-1185">Reference proteome</keyword>
<dbReference type="GO" id="GO:0006955">
    <property type="term" value="P:immune response"/>
    <property type="evidence" value="ECO:0007669"/>
    <property type="project" value="InterPro"/>
</dbReference>
<protein>
    <recommendedName>
        <fullName evidence="3">Chemokine interleukin-8-like domain-containing protein</fullName>
    </recommendedName>
</protein>
<proteinExistence type="predicted"/>
<dbReference type="GO" id="GO:0005615">
    <property type="term" value="C:extracellular space"/>
    <property type="evidence" value="ECO:0007669"/>
    <property type="project" value="UniProtKB-KW"/>
</dbReference>
<dbReference type="InterPro" id="IPR036048">
    <property type="entry name" value="Interleukin_8-like_sf"/>
</dbReference>
<accession>A0A673JHG7</accession>
<evidence type="ECO:0000256" key="2">
    <source>
        <dbReference type="SAM" id="SignalP"/>
    </source>
</evidence>
<feature type="chain" id="PRO_5025522067" description="Chemokine interleukin-8-like domain-containing protein" evidence="2">
    <location>
        <begin position="22"/>
        <end position="80"/>
    </location>
</feature>
<organism evidence="4 5">
    <name type="scientific">Sinocyclocheilus rhinocerous</name>
    <dbReference type="NCBI Taxonomy" id="307959"/>
    <lineage>
        <taxon>Eukaryota</taxon>
        <taxon>Metazoa</taxon>
        <taxon>Chordata</taxon>
        <taxon>Craniata</taxon>
        <taxon>Vertebrata</taxon>
        <taxon>Euteleostomi</taxon>
        <taxon>Actinopterygii</taxon>
        <taxon>Neopterygii</taxon>
        <taxon>Teleostei</taxon>
        <taxon>Ostariophysi</taxon>
        <taxon>Cypriniformes</taxon>
        <taxon>Cyprinidae</taxon>
        <taxon>Cyprininae</taxon>
        <taxon>Sinocyclocheilus</taxon>
    </lineage>
</organism>
<dbReference type="InterPro" id="IPR001811">
    <property type="entry name" value="Chemokine_IL8-like_dom"/>
</dbReference>
<dbReference type="SUPFAM" id="SSF54117">
    <property type="entry name" value="Interleukin 8-like chemokines"/>
    <property type="match status" value="1"/>
</dbReference>
<evidence type="ECO:0000313" key="4">
    <source>
        <dbReference type="Ensembl" id="ENSSRHP00000052578.1"/>
    </source>
</evidence>
<dbReference type="Ensembl" id="ENSSRHT00000054053.1">
    <property type="protein sequence ID" value="ENSSRHP00000052578.1"/>
    <property type="gene ID" value="ENSSRHG00000026464.1"/>
</dbReference>
<dbReference type="Proteomes" id="UP000472270">
    <property type="component" value="Unassembled WGS sequence"/>
</dbReference>
<reference evidence="4" key="1">
    <citation type="submission" date="2025-08" db="UniProtKB">
        <authorList>
            <consortium name="Ensembl"/>
        </authorList>
    </citation>
    <scope>IDENTIFICATION</scope>
</reference>
<evidence type="ECO:0000256" key="1">
    <source>
        <dbReference type="ARBA" id="ARBA00022514"/>
    </source>
</evidence>
<keyword evidence="2" id="KW-0732">Signal</keyword>
<evidence type="ECO:0000259" key="3">
    <source>
        <dbReference type="Pfam" id="PF00048"/>
    </source>
</evidence>
<sequence length="80" mass="9084">MRSLMCVLFLVIFCSKRSAPAAPVWCCFDFIDFQIPSKRIVGAVDTDSHCPNAAIVVMTPRNEFCVKADEAWIKEEEEKQ</sequence>
<reference evidence="4" key="2">
    <citation type="submission" date="2025-09" db="UniProtKB">
        <authorList>
            <consortium name="Ensembl"/>
        </authorList>
    </citation>
    <scope>IDENTIFICATION</scope>
</reference>
<dbReference type="GO" id="GO:0008009">
    <property type="term" value="F:chemokine activity"/>
    <property type="evidence" value="ECO:0007669"/>
    <property type="project" value="InterPro"/>
</dbReference>
<evidence type="ECO:0000313" key="5">
    <source>
        <dbReference type="Proteomes" id="UP000472270"/>
    </source>
</evidence>
<feature type="signal peptide" evidence="2">
    <location>
        <begin position="1"/>
        <end position="21"/>
    </location>
</feature>
<name>A0A673JHG7_9TELE</name>
<keyword evidence="1" id="KW-0202">Cytokine</keyword>
<feature type="domain" description="Chemokine interleukin-8-like" evidence="3">
    <location>
        <begin position="26"/>
        <end position="75"/>
    </location>
</feature>
<dbReference type="Gene3D" id="2.40.50.40">
    <property type="match status" value="1"/>
</dbReference>
<dbReference type="AlphaFoldDB" id="A0A673JHG7"/>
<dbReference type="Pfam" id="PF00048">
    <property type="entry name" value="IL8"/>
    <property type="match status" value="1"/>
</dbReference>